<keyword evidence="1" id="KW-0812">Transmembrane</keyword>
<evidence type="ECO:0000313" key="3">
    <source>
        <dbReference type="Proteomes" id="UP000095743"/>
    </source>
</evidence>
<dbReference type="Proteomes" id="UP000095743">
    <property type="component" value="Chromosome"/>
</dbReference>
<sequence>MSVLYSGLIGALSFLLLSLLNKQFNFRSVLLKKVKFNFFHGALLGALSAMIFDFLNVGLNISMGPILGLCCFLAAERQHHPR</sequence>
<organism evidence="2 3">
    <name type="scientific">Geosporobacter ferrireducens</name>
    <dbReference type="NCBI Taxonomy" id="1424294"/>
    <lineage>
        <taxon>Bacteria</taxon>
        <taxon>Bacillati</taxon>
        <taxon>Bacillota</taxon>
        <taxon>Clostridia</taxon>
        <taxon>Peptostreptococcales</taxon>
        <taxon>Thermotaleaceae</taxon>
        <taxon>Geosporobacter</taxon>
    </lineage>
</organism>
<gene>
    <name evidence="2" type="ORF">Gferi_23370</name>
</gene>
<dbReference type="RefSeq" id="WP_069980538.1">
    <property type="nucleotide sequence ID" value="NZ_CP017269.1"/>
</dbReference>
<protein>
    <submittedName>
        <fullName evidence="2">Uncharacterized protein</fullName>
    </submittedName>
</protein>
<dbReference type="STRING" id="1424294.Gferi_23370"/>
<accession>A0A1D8GMR2</accession>
<keyword evidence="1" id="KW-0472">Membrane</keyword>
<keyword evidence="1" id="KW-1133">Transmembrane helix</keyword>
<dbReference type="AlphaFoldDB" id="A0A1D8GMR2"/>
<dbReference type="EMBL" id="CP017269">
    <property type="protein sequence ID" value="AOT72223.1"/>
    <property type="molecule type" value="Genomic_DNA"/>
</dbReference>
<name>A0A1D8GMR2_9FIRM</name>
<dbReference type="KEGG" id="gfe:Gferi_23370"/>
<feature type="transmembrane region" description="Helical" evidence="1">
    <location>
        <begin position="6"/>
        <end position="24"/>
    </location>
</feature>
<keyword evidence="3" id="KW-1185">Reference proteome</keyword>
<evidence type="ECO:0000256" key="1">
    <source>
        <dbReference type="SAM" id="Phobius"/>
    </source>
</evidence>
<proteinExistence type="predicted"/>
<evidence type="ECO:0000313" key="2">
    <source>
        <dbReference type="EMBL" id="AOT72223.1"/>
    </source>
</evidence>
<reference evidence="2 3" key="1">
    <citation type="submission" date="2016-09" db="EMBL/GenBank/DDBJ databases">
        <title>Genomic analysis reveals versatility of anaerobic energy metabolism of Geosporobacter ferrireducens IRF9 of phylum Firmicutes.</title>
        <authorList>
            <person name="Kim S.-J."/>
        </authorList>
    </citation>
    <scope>NUCLEOTIDE SEQUENCE [LARGE SCALE GENOMIC DNA]</scope>
    <source>
        <strain evidence="2 3">IRF9</strain>
    </source>
</reference>
<feature type="transmembrane region" description="Helical" evidence="1">
    <location>
        <begin position="36"/>
        <end position="52"/>
    </location>
</feature>